<reference evidence="1 2" key="1">
    <citation type="submission" date="2024-09" db="EMBL/GenBank/DDBJ databases">
        <title>Chromosome-scale assembly of Riccia fluitans.</title>
        <authorList>
            <person name="Paukszto L."/>
            <person name="Sawicki J."/>
            <person name="Karawczyk K."/>
            <person name="Piernik-Szablinska J."/>
            <person name="Szczecinska M."/>
            <person name="Mazdziarz M."/>
        </authorList>
    </citation>
    <scope>NUCLEOTIDE SEQUENCE [LARGE SCALE GENOMIC DNA]</scope>
    <source>
        <strain evidence="1">Rf_01</strain>
        <tissue evidence="1">Aerial parts of the thallus</tissue>
    </source>
</reference>
<name>A0ABD1XWP4_9MARC</name>
<sequence>MQRSPQYQAECAEQKQKEKRTDVSNITDCLLPCIQIILPFLDSCVESPTGRANQSMDVNTQVRIAIPHPSTSARLITASKALEPKHQWVTREAADNAGRRWTRSMASKTTRLRSKAANSDVEVVSTPILPRQQRLTLLTDS</sequence>
<comment type="caution">
    <text evidence="1">The sequence shown here is derived from an EMBL/GenBank/DDBJ whole genome shotgun (WGS) entry which is preliminary data.</text>
</comment>
<evidence type="ECO:0000313" key="2">
    <source>
        <dbReference type="Proteomes" id="UP001605036"/>
    </source>
</evidence>
<organism evidence="1 2">
    <name type="scientific">Riccia fluitans</name>
    <dbReference type="NCBI Taxonomy" id="41844"/>
    <lineage>
        <taxon>Eukaryota</taxon>
        <taxon>Viridiplantae</taxon>
        <taxon>Streptophyta</taxon>
        <taxon>Embryophyta</taxon>
        <taxon>Marchantiophyta</taxon>
        <taxon>Marchantiopsida</taxon>
        <taxon>Marchantiidae</taxon>
        <taxon>Marchantiales</taxon>
        <taxon>Ricciaceae</taxon>
        <taxon>Riccia</taxon>
    </lineage>
</organism>
<dbReference type="AlphaFoldDB" id="A0ABD1XWP4"/>
<accession>A0ABD1XWP4</accession>
<evidence type="ECO:0000313" key="1">
    <source>
        <dbReference type="EMBL" id="KAL2613359.1"/>
    </source>
</evidence>
<proteinExistence type="predicted"/>
<protein>
    <submittedName>
        <fullName evidence="1">Uncharacterized protein</fullName>
    </submittedName>
</protein>
<keyword evidence="2" id="KW-1185">Reference proteome</keyword>
<dbReference type="Proteomes" id="UP001605036">
    <property type="component" value="Unassembled WGS sequence"/>
</dbReference>
<dbReference type="EMBL" id="JBHFFA010000007">
    <property type="protein sequence ID" value="KAL2613359.1"/>
    <property type="molecule type" value="Genomic_DNA"/>
</dbReference>
<gene>
    <name evidence="1" type="ORF">R1flu_025051</name>
</gene>